<dbReference type="PANTHER" id="PTHR42837">
    <property type="entry name" value="REGULATOR OF SIGMA-E PROTEASE RSEP"/>
    <property type="match status" value="1"/>
</dbReference>
<reference evidence="14" key="1">
    <citation type="submission" date="2015-05" db="EMBL/GenBank/DDBJ databases">
        <authorList>
            <person name="Collingro A."/>
        </authorList>
    </citation>
    <scope>NUCLEOTIDE SEQUENCE [LARGE SCALE GENOMIC DNA]</scope>
    <source>
        <strain evidence="14">Ps</strain>
    </source>
</reference>
<evidence type="ECO:0000256" key="6">
    <source>
        <dbReference type="ARBA" id="ARBA00022801"/>
    </source>
</evidence>
<comment type="similarity">
    <text evidence="3">Belongs to the peptidase M50B family.</text>
</comment>
<dbReference type="InterPro" id="IPR008915">
    <property type="entry name" value="Peptidase_M50"/>
</dbReference>
<organism evidence="13 14">
    <name type="scientific">Candidatus Hepatoplasma crinochetorum</name>
    <dbReference type="NCBI Taxonomy" id="295596"/>
    <lineage>
        <taxon>Bacteria</taxon>
        <taxon>Bacillati</taxon>
        <taxon>Mycoplasmatota</taxon>
        <taxon>Mollicutes</taxon>
        <taxon>Candidatus Hepatoplasmataceae</taxon>
        <taxon>Candidatus Hepatoplasma</taxon>
    </lineage>
</organism>
<evidence type="ECO:0000256" key="1">
    <source>
        <dbReference type="ARBA" id="ARBA00001947"/>
    </source>
</evidence>
<evidence type="ECO:0000256" key="7">
    <source>
        <dbReference type="ARBA" id="ARBA00022833"/>
    </source>
</evidence>
<evidence type="ECO:0000256" key="11">
    <source>
        <dbReference type="SAM" id="Phobius"/>
    </source>
</evidence>
<evidence type="ECO:0000256" key="5">
    <source>
        <dbReference type="ARBA" id="ARBA00022692"/>
    </source>
</evidence>
<dbReference type="InterPro" id="IPR004387">
    <property type="entry name" value="Pept_M50_Zn"/>
</dbReference>
<feature type="transmembrane region" description="Helical" evidence="11">
    <location>
        <begin position="325"/>
        <end position="349"/>
    </location>
</feature>
<keyword evidence="14" id="KW-1185">Reference proteome</keyword>
<evidence type="ECO:0000256" key="2">
    <source>
        <dbReference type="ARBA" id="ARBA00004141"/>
    </source>
</evidence>
<dbReference type="Pfam" id="PF02163">
    <property type="entry name" value="Peptidase_M50"/>
    <property type="match status" value="1"/>
</dbReference>
<comment type="cofactor">
    <cofactor evidence="1">
        <name>Zn(2+)</name>
        <dbReference type="ChEBI" id="CHEBI:29105"/>
    </cofactor>
</comment>
<keyword evidence="5 11" id="KW-0812">Transmembrane</keyword>
<name>A0A0G7ZNI4_9MOLU</name>
<keyword evidence="7" id="KW-0862">Zinc</keyword>
<keyword evidence="10 11" id="KW-0472">Membrane</keyword>
<dbReference type="Proteomes" id="UP000242141">
    <property type="component" value="Unassembled WGS sequence"/>
</dbReference>
<evidence type="ECO:0000256" key="10">
    <source>
        <dbReference type="ARBA" id="ARBA00023136"/>
    </source>
</evidence>
<feature type="transmembrane region" description="Helical" evidence="11">
    <location>
        <begin position="421"/>
        <end position="441"/>
    </location>
</feature>
<comment type="subcellular location">
    <subcellularLocation>
        <location evidence="2">Membrane</location>
        <topology evidence="2">Multi-pass membrane protein</topology>
    </subcellularLocation>
</comment>
<feature type="transmembrane region" description="Helical" evidence="11">
    <location>
        <begin position="6"/>
        <end position="24"/>
    </location>
</feature>
<evidence type="ECO:0000313" key="13">
    <source>
        <dbReference type="EMBL" id="CRX37301.1"/>
    </source>
</evidence>
<sequence>MIFLYFLLFLVLLLIFITIITFIHELGHFYIARRNGVRVSEFSIGFGPVMFQRKLELTTISIRWFPLGGYVAVLTDEVILTIEKLRDNIKNLGPEEKKAQEKYIQKKLSGLTLHENFAQQKTLDKISAPRKIYFALGGILFNFVSIFIALTIFYTISGREVANDTLREYGAIFEDQTRGDVRLDSPIYITDIYDVKDFTDQEIESITISELEQDSLIANGYDQLYQDFDAYQRAAEKGSGGFIDFPTTKVLIAYKDSNQNQKLLLYNFSLTDNIGYDTLFIYDYDSINDMVDIDTKVSYTLISYINLVYYRTEGADYIQYPLFLAIYYAFIDTFVYIYHGIIITLNLLFGVFTADNRIIDSYHNVDGNYNIINIQVLVDFFVIFSMITLLFNVIPLPPLDGFHAVRYGYEGIFKKDISKSLIRALTFISITFMIIWFFFLIF</sequence>
<dbReference type="GO" id="GO:0016020">
    <property type="term" value="C:membrane"/>
    <property type="evidence" value="ECO:0007669"/>
    <property type="project" value="UniProtKB-SubCell"/>
</dbReference>
<accession>A0A0G7ZNI4</accession>
<feature type="transmembrane region" description="Helical" evidence="11">
    <location>
        <begin position="370"/>
        <end position="394"/>
    </location>
</feature>
<keyword evidence="8 11" id="KW-1133">Transmembrane helix</keyword>
<feature type="transmembrane region" description="Helical" evidence="11">
    <location>
        <begin position="132"/>
        <end position="156"/>
    </location>
</feature>
<evidence type="ECO:0000259" key="12">
    <source>
        <dbReference type="Pfam" id="PF02163"/>
    </source>
</evidence>
<evidence type="ECO:0000256" key="9">
    <source>
        <dbReference type="ARBA" id="ARBA00023049"/>
    </source>
</evidence>
<evidence type="ECO:0000256" key="8">
    <source>
        <dbReference type="ARBA" id="ARBA00022989"/>
    </source>
</evidence>
<evidence type="ECO:0000256" key="4">
    <source>
        <dbReference type="ARBA" id="ARBA00022670"/>
    </source>
</evidence>
<evidence type="ECO:0000256" key="3">
    <source>
        <dbReference type="ARBA" id="ARBA00007931"/>
    </source>
</evidence>
<proteinExistence type="inferred from homology"/>
<dbReference type="PANTHER" id="PTHR42837:SF2">
    <property type="entry name" value="MEMBRANE METALLOPROTEASE ARASP2, CHLOROPLASTIC-RELATED"/>
    <property type="match status" value="1"/>
</dbReference>
<gene>
    <name evidence="13" type="ORF">HEPPS_05320</name>
</gene>
<evidence type="ECO:0000313" key="14">
    <source>
        <dbReference type="Proteomes" id="UP000242141"/>
    </source>
</evidence>
<dbReference type="AlphaFoldDB" id="A0A0G7ZNI4"/>
<dbReference type="EMBL" id="CWGI01000001">
    <property type="protein sequence ID" value="CRX37301.1"/>
    <property type="molecule type" value="Genomic_DNA"/>
</dbReference>
<keyword evidence="9" id="KW-0482">Metalloprotease</keyword>
<protein>
    <submittedName>
        <fullName evidence="13">| rseP / Regulator of sigma E protease |:176533 Forward</fullName>
    </submittedName>
</protein>
<dbReference type="GO" id="GO:0006508">
    <property type="term" value="P:proteolysis"/>
    <property type="evidence" value="ECO:0007669"/>
    <property type="project" value="UniProtKB-KW"/>
</dbReference>
<feature type="domain" description="Peptidase M50" evidence="12">
    <location>
        <begin position="13"/>
        <end position="435"/>
    </location>
</feature>
<keyword evidence="6" id="KW-0378">Hydrolase</keyword>
<keyword evidence="4 13" id="KW-0645">Protease</keyword>
<dbReference type="GO" id="GO:0004222">
    <property type="term" value="F:metalloendopeptidase activity"/>
    <property type="evidence" value="ECO:0007669"/>
    <property type="project" value="InterPro"/>
</dbReference>